<gene>
    <name evidence="5" type="ORF">HMPREF0083_04206</name>
</gene>
<dbReference type="eggNOG" id="COG1120">
    <property type="taxonomic scope" value="Bacteria"/>
</dbReference>
<dbReference type="PANTHER" id="PTHR42794:SF2">
    <property type="entry name" value="ABC TRANSPORTER ATP-BINDING PROTEIN"/>
    <property type="match status" value="1"/>
</dbReference>
<evidence type="ECO:0000256" key="3">
    <source>
        <dbReference type="ARBA" id="ARBA00022840"/>
    </source>
</evidence>
<keyword evidence="1" id="KW-0813">Transport</keyword>
<keyword evidence="6" id="KW-1185">Reference proteome</keyword>
<dbReference type="PATRIC" id="fig|649747.3.peg.3813"/>
<dbReference type="Gene3D" id="3.40.50.300">
    <property type="entry name" value="P-loop containing nucleotide triphosphate hydrolases"/>
    <property type="match status" value="1"/>
</dbReference>
<feature type="domain" description="ABC transporter" evidence="4">
    <location>
        <begin position="9"/>
        <end position="245"/>
    </location>
</feature>
<dbReference type="PROSITE" id="PS50893">
    <property type="entry name" value="ABC_TRANSPORTER_2"/>
    <property type="match status" value="1"/>
</dbReference>
<dbReference type="EMBL" id="AWSJ01000253">
    <property type="protein sequence ID" value="ERI07765.1"/>
    <property type="molecule type" value="Genomic_DNA"/>
</dbReference>
<dbReference type="InterPro" id="IPR003439">
    <property type="entry name" value="ABC_transporter-like_ATP-bd"/>
</dbReference>
<evidence type="ECO:0000259" key="4">
    <source>
        <dbReference type="PROSITE" id="PS50893"/>
    </source>
</evidence>
<dbReference type="STRING" id="649747.HMPREF0083_04206"/>
<evidence type="ECO:0000256" key="2">
    <source>
        <dbReference type="ARBA" id="ARBA00022741"/>
    </source>
</evidence>
<dbReference type="CDD" id="cd03214">
    <property type="entry name" value="ABC_Iron-Siderophores_B12_Hemin"/>
    <property type="match status" value="1"/>
</dbReference>
<comment type="caution">
    <text evidence="5">The sequence shown here is derived from an EMBL/GenBank/DDBJ whole genome shotgun (WGS) entry which is preliminary data.</text>
</comment>
<dbReference type="AlphaFoldDB" id="U1WYM7"/>
<sequence length="265" mass="28807">MGEGDMHMIQATGVSLQIGQREILSNISFQVRRGETLGIIGPNGSGKSSLIKVVSRLLTPSTGSVSVDGKPLASYSSKMLARKMAVVSQEGMAPLPITVEEAVAMGRYPYHGFFRRNTAQDAEVIQHALARTGLEVVACKLLDQLSGGERQRVAIACAMAQEPEVLLLDEPTTYLDIGYQVGILNLVREWRKETGGTAVLVLHDLNLAAQYCDRLILMEGGTMTHNGTIEEIMQAQLLSEVYGIKPLIVTHPNLQIPQILLERSS</sequence>
<dbReference type="GO" id="GO:0016887">
    <property type="term" value="F:ATP hydrolysis activity"/>
    <property type="evidence" value="ECO:0007669"/>
    <property type="project" value="InterPro"/>
</dbReference>
<protein>
    <submittedName>
        <fullName evidence="5">Putative ferrichrome ABC transporter, ATP-binding protein FhuC</fullName>
    </submittedName>
</protein>
<dbReference type="Pfam" id="PF00005">
    <property type="entry name" value="ABC_tran"/>
    <property type="match status" value="1"/>
</dbReference>
<name>U1WYM7_ANEAE</name>
<evidence type="ECO:0000313" key="6">
    <source>
        <dbReference type="Proteomes" id="UP000016511"/>
    </source>
</evidence>
<dbReference type="HOGENOM" id="CLU_000604_1_11_9"/>
<dbReference type="PANTHER" id="PTHR42794">
    <property type="entry name" value="HEMIN IMPORT ATP-BINDING PROTEIN HMUV"/>
    <property type="match status" value="1"/>
</dbReference>
<keyword evidence="3 5" id="KW-0067">ATP-binding</keyword>
<organism evidence="5 6">
    <name type="scientific">Aneurinibacillus aneurinilyticus ATCC 12856</name>
    <dbReference type="NCBI Taxonomy" id="649747"/>
    <lineage>
        <taxon>Bacteria</taxon>
        <taxon>Bacillati</taxon>
        <taxon>Bacillota</taxon>
        <taxon>Bacilli</taxon>
        <taxon>Bacillales</taxon>
        <taxon>Paenibacillaceae</taxon>
        <taxon>Aneurinibacillus group</taxon>
        <taxon>Aneurinibacillus</taxon>
    </lineage>
</organism>
<dbReference type="InterPro" id="IPR017871">
    <property type="entry name" value="ABC_transporter-like_CS"/>
</dbReference>
<evidence type="ECO:0000313" key="5">
    <source>
        <dbReference type="EMBL" id="ERI07765.1"/>
    </source>
</evidence>
<evidence type="ECO:0000256" key="1">
    <source>
        <dbReference type="ARBA" id="ARBA00022448"/>
    </source>
</evidence>
<dbReference type="InterPro" id="IPR003593">
    <property type="entry name" value="AAA+_ATPase"/>
</dbReference>
<dbReference type="Proteomes" id="UP000016511">
    <property type="component" value="Unassembled WGS sequence"/>
</dbReference>
<reference evidence="5 6" key="1">
    <citation type="submission" date="2013-08" db="EMBL/GenBank/DDBJ databases">
        <authorList>
            <person name="Weinstock G."/>
            <person name="Sodergren E."/>
            <person name="Wylie T."/>
            <person name="Fulton L."/>
            <person name="Fulton R."/>
            <person name="Fronick C."/>
            <person name="O'Laughlin M."/>
            <person name="Godfrey J."/>
            <person name="Miner T."/>
            <person name="Herter B."/>
            <person name="Appelbaum E."/>
            <person name="Cordes M."/>
            <person name="Lek S."/>
            <person name="Wollam A."/>
            <person name="Pepin K.H."/>
            <person name="Palsikar V.B."/>
            <person name="Mitreva M."/>
            <person name="Wilson R.K."/>
        </authorList>
    </citation>
    <scope>NUCLEOTIDE SEQUENCE [LARGE SCALE GENOMIC DNA]</scope>
    <source>
        <strain evidence="5 6">ATCC 12856</strain>
    </source>
</reference>
<dbReference type="SUPFAM" id="SSF52540">
    <property type="entry name" value="P-loop containing nucleoside triphosphate hydrolases"/>
    <property type="match status" value="1"/>
</dbReference>
<dbReference type="SMART" id="SM00382">
    <property type="entry name" value="AAA"/>
    <property type="match status" value="1"/>
</dbReference>
<dbReference type="GO" id="GO:0005524">
    <property type="term" value="F:ATP binding"/>
    <property type="evidence" value="ECO:0007669"/>
    <property type="project" value="UniProtKB-KW"/>
</dbReference>
<dbReference type="InterPro" id="IPR027417">
    <property type="entry name" value="P-loop_NTPase"/>
</dbReference>
<proteinExistence type="predicted"/>
<dbReference type="FunFam" id="3.40.50.300:FF:000134">
    <property type="entry name" value="Iron-enterobactin ABC transporter ATP-binding protein"/>
    <property type="match status" value="1"/>
</dbReference>
<keyword evidence="2" id="KW-0547">Nucleotide-binding</keyword>
<dbReference type="PROSITE" id="PS00211">
    <property type="entry name" value="ABC_TRANSPORTER_1"/>
    <property type="match status" value="1"/>
</dbReference>
<accession>U1WYM7</accession>